<dbReference type="AlphaFoldDB" id="A0A0C3PTE1"/>
<feature type="region of interest" description="Disordered" evidence="1">
    <location>
        <begin position="42"/>
        <end position="64"/>
    </location>
</feature>
<dbReference type="EMBL" id="KN823318">
    <property type="protein sequence ID" value="KIO18050.1"/>
    <property type="molecule type" value="Genomic_DNA"/>
</dbReference>
<reference evidence="2 3" key="1">
    <citation type="submission" date="2014-04" db="EMBL/GenBank/DDBJ databases">
        <authorList>
            <consortium name="DOE Joint Genome Institute"/>
            <person name="Kuo A."/>
            <person name="Girlanda M."/>
            <person name="Perotto S."/>
            <person name="Kohler A."/>
            <person name="Nagy L.G."/>
            <person name="Floudas D."/>
            <person name="Copeland A."/>
            <person name="Barry K.W."/>
            <person name="Cichocki N."/>
            <person name="Veneault-Fourrey C."/>
            <person name="LaButti K."/>
            <person name="Lindquist E.A."/>
            <person name="Lipzen A."/>
            <person name="Lundell T."/>
            <person name="Morin E."/>
            <person name="Murat C."/>
            <person name="Sun H."/>
            <person name="Tunlid A."/>
            <person name="Henrissat B."/>
            <person name="Grigoriev I.V."/>
            <person name="Hibbett D.S."/>
            <person name="Martin F."/>
            <person name="Nordberg H.P."/>
            <person name="Cantor M.N."/>
            <person name="Hua S.X."/>
        </authorList>
    </citation>
    <scope>NUCLEOTIDE SEQUENCE [LARGE SCALE GENOMIC DNA]</scope>
    <source>
        <strain evidence="2 3">MUT 4182</strain>
    </source>
</reference>
<accession>A0A0C3PTE1</accession>
<name>A0A0C3PTE1_9AGAM</name>
<dbReference type="HOGENOM" id="CLU_479137_0_0_1"/>
<organism evidence="2 3">
    <name type="scientific">Tulasnella calospora MUT 4182</name>
    <dbReference type="NCBI Taxonomy" id="1051891"/>
    <lineage>
        <taxon>Eukaryota</taxon>
        <taxon>Fungi</taxon>
        <taxon>Dikarya</taxon>
        <taxon>Basidiomycota</taxon>
        <taxon>Agaricomycotina</taxon>
        <taxon>Agaricomycetes</taxon>
        <taxon>Cantharellales</taxon>
        <taxon>Tulasnellaceae</taxon>
        <taxon>Tulasnella</taxon>
    </lineage>
</organism>
<evidence type="ECO:0000313" key="3">
    <source>
        <dbReference type="Proteomes" id="UP000054248"/>
    </source>
</evidence>
<keyword evidence="3" id="KW-1185">Reference proteome</keyword>
<reference evidence="3" key="2">
    <citation type="submission" date="2015-01" db="EMBL/GenBank/DDBJ databases">
        <title>Evolutionary Origins and Diversification of the Mycorrhizal Mutualists.</title>
        <authorList>
            <consortium name="DOE Joint Genome Institute"/>
            <consortium name="Mycorrhizal Genomics Consortium"/>
            <person name="Kohler A."/>
            <person name="Kuo A."/>
            <person name="Nagy L.G."/>
            <person name="Floudas D."/>
            <person name="Copeland A."/>
            <person name="Barry K.W."/>
            <person name="Cichocki N."/>
            <person name="Veneault-Fourrey C."/>
            <person name="LaButti K."/>
            <person name="Lindquist E.A."/>
            <person name="Lipzen A."/>
            <person name="Lundell T."/>
            <person name="Morin E."/>
            <person name="Murat C."/>
            <person name="Riley R."/>
            <person name="Ohm R."/>
            <person name="Sun H."/>
            <person name="Tunlid A."/>
            <person name="Henrissat B."/>
            <person name="Grigoriev I.V."/>
            <person name="Hibbett D.S."/>
            <person name="Martin F."/>
        </authorList>
    </citation>
    <scope>NUCLEOTIDE SEQUENCE [LARGE SCALE GENOMIC DNA]</scope>
    <source>
        <strain evidence="3">MUT 4182</strain>
    </source>
</reference>
<evidence type="ECO:0000256" key="1">
    <source>
        <dbReference type="SAM" id="MobiDB-lite"/>
    </source>
</evidence>
<proteinExistence type="predicted"/>
<evidence type="ECO:0000313" key="2">
    <source>
        <dbReference type="EMBL" id="KIO18050.1"/>
    </source>
</evidence>
<protein>
    <submittedName>
        <fullName evidence="2">Uncharacterized protein</fullName>
    </submittedName>
</protein>
<sequence>MRVGYTREAVLKDVTQDHATYMPIVSYVQQSTSLLSMLKPPINHIQSTPHTPSPSPEPATEHPLPQKFKPGPILEFENVEIVSQNLRTQAQKDAASMLLGYVTVLLGTISLQHGAISTREKSSMVLQRLEKSFEENGVLQYSNPIVLLVEPEDLIGKQQLSDKLDGEIPSVKFKLPEDGSKPIVLCAAGQHREKVVLCHIKNLESELTAVKEGDESDPAAAEVLAIRIQGERVWAAAFYRKSIGDTRKFAWLGGLIVKEDWRNALTTLLKYPGLNKDALLKECGCWCTQPYSQLALVVLQTLISHIIALSSTMNVNITNTRYPELWDQELVTFLFDLWTAVNAQLLGCPSNKHEILVDEYRKDICQHLVNQWETTVVVEEGQTAPTFEDIEFQILELFGETDPPLLSWEGLLRIVLRTSLRTKVKTVSQQLSGLGCMTLMMIPSSRMFKAYQKGFHVLSPFGWVGRTGGLAVLLQHVHPVSLKGHQKGLCILAQPPRGPPYRQKTLSDLTVAQPLPQGCVLLPSETACTLFESWQKGLAASMLSERGFSMAKGVWLSFLALDMLPGMSD</sequence>
<dbReference type="OrthoDB" id="3303457at2759"/>
<dbReference type="Proteomes" id="UP000054248">
    <property type="component" value="Unassembled WGS sequence"/>
</dbReference>
<gene>
    <name evidence="2" type="ORF">M407DRAFT_12069</name>
</gene>